<name>A0A6G5QJR6_CAMRE</name>
<evidence type="ECO:0000256" key="2">
    <source>
        <dbReference type="SAM" id="SignalP"/>
    </source>
</evidence>
<proteinExistence type="predicted"/>
<dbReference type="InterPro" id="IPR050280">
    <property type="entry name" value="OMP_Chaperone_SurA"/>
</dbReference>
<dbReference type="GO" id="GO:0003755">
    <property type="term" value="F:peptidyl-prolyl cis-trans isomerase activity"/>
    <property type="evidence" value="ECO:0007669"/>
    <property type="project" value="InterPro"/>
</dbReference>
<evidence type="ECO:0000313" key="5">
    <source>
        <dbReference type="Proteomes" id="UP000502377"/>
    </source>
</evidence>
<dbReference type="PANTHER" id="PTHR47637:SF1">
    <property type="entry name" value="CHAPERONE SURA"/>
    <property type="match status" value="1"/>
</dbReference>
<dbReference type="Pfam" id="PF22506">
    <property type="entry name" value="Cj1289-like_C"/>
    <property type="match status" value="1"/>
</dbReference>
<dbReference type="EMBL" id="CP012543">
    <property type="protein sequence ID" value="QCD45963.1"/>
    <property type="molecule type" value="Genomic_DNA"/>
</dbReference>
<dbReference type="AlphaFoldDB" id="A0A6G5QJR6"/>
<dbReference type="Gene3D" id="1.10.4030.10">
    <property type="entry name" value="Porin chaperone SurA, peptide-binding domain"/>
    <property type="match status" value="1"/>
</dbReference>
<organism evidence="4 5">
    <name type="scientific">Campylobacter rectus</name>
    <name type="common">Wolinella recta</name>
    <dbReference type="NCBI Taxonomy" id="203"/>
    <lineage>
        <taxon>Bacteria</taxon>
        <taxon>Pseudomonadati</taxon>
        <taxon>Campylobacterota</taxon>
        <taxon>Epsilonproteobacteria</taxon>
        <taxon>Campylobacterales</taxon>
        <taxon>Campylobacteraceae</taxon>
        <taxon>Campylobacter</taxon>
    </lineage>
</organism>
<evidence type="ECO:0000259" key="3">
    <source>
        <dbReference type="Pfam" id="PF22506"/>
    </source>
</evidence>
<evidence type="ECO:0000313" key="4">
    <source>
        <dbReference type="EMBL" id="QCD45963.1"/>
    </source>
</evidence>
<keyword evidence="1 2" id="KW-0732">Signal</keyword>
<dbReference type="InterPro" id="IPR046357">
    <property type="entry name" value="PPIase_dom_sf"/>
</dbReference>
<protein>
    <submittedName>
        <fullName evidence="4">Putative SurA domain protein</fullName>
    </submittedName>
</protein>
<feature type="signal peptide" evidence="2">
    <location>
        <begin position="1"/>
        <end position="19"/>
    </location>
</feature>
<dbReference type="PANTHER" id="PTHR47637">
    <property type="entry name" value="CHAPERONE SURA"/>
    <property type="match status" value="1"/>
</dbReference>
<dbReference type="Proteomes" id="UP000502377">
    <property type="component" value="Chromosome"/>
</dbReference>
<sequence>MLKKISFAAFFLSFCMANASQISNGIAVIIENEPITVNEVRKAAAQLQTNEANALNLLIRDRLETAQIKNLKIEASDYELNQRLQKIASESGMSASDLRSAVLSKGGDYAQFKDDVAKTIKQEKLYQSIFADAKINISENAARAYFEQNRDLFAHFTDASVTRYVASSAQLLEVARHSSPMNTNHNVHMDVLDLKSEQIPPQLRTIFQQTPDGTFTQIFQTPEGFEMFYVASKKGQTMPEFDEVRDEAMNALYKLEQDRVIGEYFNKLRAKANVKYLR</sequence>
<evidence type="ECO:0000256" key="1">
    <source>
        <dbReference type="ARBA" id="ARBA00022729"/>
    </source>
</evidence>
<gene>
    <name evidence="4" type="ORF">CRECT_0265</name>
</gene>
<feature type="domain" description="Cj1289-like C-terminal" evidence="3">
    <location>
        <begin position="139"/>
        <end position="233"/>
    </location>
</feature>
<dbReference type="SUPFAM" id="SSF109998">
    <property type="entry name" value="Triger factor/SurA peptide-binding domain-like"/>
    <property type="match status" value="1"/>
</dbReference>
<dbReference type="InterPro" id="IPR055131">
    <property type="entry name" value="Cj1289-like_C"/>
</dbReference>
<dbReference type="InterPro" id="IPR027304">
    <property type="entry name" value="Trigger_fact/SurA_dom_sf"/>
</dbReference>
<feature type="chain" id="PRO_5026033957" evidence="2">
    <location>
        <begin position="20"/>
        <end position="278"/>
    </location>
</feature>
<accession>A0A6G5QJR6</accession>
<dbReference type="RefSeq" id="WP_002945279.1">
    <property type="nucleotide sequence ID" value="NZ_CP012543.1"/>
</dbReference>
<dbReference type="Gene3D" id="3.10.50.40">
    <property type="match status" value="1"/>
</dbReference>
<dbReference type="KEGG" id="crx:CRECT_0265"/>
<reference evidence="4 5" key="1">
    <citation type="submission" date="2016-07" db="EMBL/GenBank/DDBJ databases">
        <title>Comparative genomics of the Campylobacter concisus group.</title>
        <authorList>
            <person name="Miller W.G."/>
            <person name="Yee E."/>
            <person name="Chapman M.H."/>
            <person name="Huynh S."/>
            <person name="Bono J.L."/>
            <person name="On S.L.W."/>
            <person name="StLeger J."/>
            <person name="Foster G."/>
            <person name="Parker C.T."/>
        </authorList>
    </citation>
    <scope>NUCLEOTIDE SEQUENCE [LARGE SCALE GENOMIC DNA]</scope>
    <source>
        <strain evidence="4 5">ATCC 33238</strain>
    </source>
</reference>